<dbReference type="Proteomes" id="UP000095286">
    <property type="component" value="Unplaced"/>
</dbReference>
<organism evidence="1 2">
    <name type="scientific">Rhabditophanes sp. KR3021</name>
    <dbReference type="NCBI Taxonomy" id="114890"/>
    <lineage>
        <taxon>Eukaryota</taxon>
        <taxon>Metazoa</taxon>
        <taxon>Ecdysozoa</taxon>
        <taxon>Nematoda</taxon>
        <taxon>Chromadorea</taxon>
        <taxon>Rhabditida</taxon>
        <taxon>Tylenchina</taxon>
        <taxon>Panagrolaimomorpha</taxon>
        <taxon>Strongyloidoidea</taxon>
        <taxon>Alloionematidae</taxon>
        <taxon>Rhabditophanes</taxon>
    </lineage>
</organism>
<evidence type="ECO:0000313" key="1">
    <source>
        <dbReference type="Proteomes" id="UP000095286"/>
    </source>
</evidence>
<accession>A0AC35UAY4</accession>
<reference evidence="2" key="1">
    <citation type="submission" date="2016-11" db="UniProtKB">
        <authorList>
            <consortium name="WormBaseParasite"/>
        </authorList>
    </citation>
    <scope>IDENTIFICATION</scope>
    <source>
        <strain evidence="2">KR3021</strain>
    </source>
</reference>
<name>A0AC35UAY4_9BILA</name>
<evidence type="ECO:0000313" key="2">
    <source>
        <dbReference type="WBParaSite" id="RSKR_0000937900.1"/>
    </source>
</evidence>
<protein>
    <submittedName>
        <fullName evidence="2">Uncharacterized protein</fullName>
    </submittedName>
</protein>
<sequence length="125" mass="14536">MNADQEKVKDSEHLQPEKEQVECVLEATLIKLMKPCRKQTSPPSEPAQQFLDIFEPSQSTRQIVPTVSKYVHFELLKDPQMSWTGSGMEHMEMRALIEDLHQELVRSHVCDHIHETLVEEEEENV</sequence>
<dbReference type="WBParaSite" id="RSKR_0000937900.1">
    <property type="protein sequence ID" value="RSKR_0000937900.1"/>
    <property type="gene ID" value="RSKR_0000937900"/>
</dbReference>
<proteinExistence type="predicted"/>